<keyword evidence="1" id="KW-1133">Transmembrane helix</keyword>
<proteinExistence type="predicted"/>
<evidence type="ECO:0000256" key="1">
    <source>
        <dbReference type="SAM" id="Phobius"/>
    </source>
</evidence>
<evidence type="ECO:0000313" key="2">
    <source>
        <dbReference type="EMBL" id="MPW14708.1"/>
    </source>
</evidence>
<keyword evidence="1" id="KW-0812">Transmembrane</keyword>
<protein>
    <submittedName>
        <fullName evidence="2">Uncharacterized protein</fullName>
    </submittedName>
</protein>
<gene>
    <name evidence="2" type="ORF">GDZ32_07335</name>
</gene>
<evidence type="ECO:0000313" key="3">
    <source>
        <dbReference type="Proteomes" id="UP000430466"/>
    </source>
</evidence>
<reference evidence="2 3" key="1">
    <citation type="submission" date="2019-10" db="EMBL/GenBank/DDBJ databases">
        <title>Draft genome sequences of Lactobacillus strains.</title>
        <authorList>
            <person name="Cho G.-S."/>
            <person name="Fagbemigun O."/>
            <person name="Brinks E."/>
            <person name="Franz C.M.A.P."/>
        </authorList>
    </citation>
    <scope>NUCLEOTIDE SEQUENCE [LARGE SCALE GENOMIC DNA]</scope>
    <source>
        <strain evidence="2 3">313</strain>
    </source>
</reference>
<dbReference type="Proteomes" id="UP000430466">
    <property type="component" value="Unassembled WGS sequence"/>
</dbReference>
<organism evidence="2 3">
    <name type="scientific">Lactobacillus helveticus</name>
    <name type="common">Lactobacillus suntoryeus</name>
    <dbReference type="NCBI Taxonomy" id="1587"/>
    <lineage>
        <taxon>Bacteria</taxon>
        <taxon>Bacillati</taxon>
        <taxon>Bacillota</taxon>
        <taxon>Bacilli</taxon>
        <taxon>Lactobacillales</taxon>
        <taxon>Lactobacillaceae</taxon>
        <taxon>Lactobacillus</taxon>
    </lineage>
</organism>
<dbReference type="AlphaFoldDB" id="A0A6A7K2M1"/>
<feature type="transmembrane region" description="Helical" evidence="1">
    <location>
        <begin position="84"/>
        <end position="104"/>
    </location>
</feature>
<feature type="transmembrane region" description="Helical" evidence="1">
    <location>
        <begin position="50"/>
        <end position="69"/>
    </location>
</feature>
<dbReference type="EMBL" id="WHOE01000086">
    <property type="protein sequence ID" value="MPW14708.1"/>
    <property type="molecule type" value="Genomic_DNA"/>
</dbReference>
<keyword evidence="1" id="KW-0472">Membrane</keyword>
<name>A0A6A7K2M1_LACHE</name>
<accession>A0A6A7K2M1</accession>
<comment type="caution">
    <text evidence="2">The sequence shown here is derived from an EMBL/GenBank/DDBJ whole genome shotgun (WGS) entry which is preliminary data.</text>
</comment>
<sequence length="279" mass="32459">MLDEITNYVNWVFVISLMFLVALIILRCLKNRFWSSLVLSKIQEFKNPIVSVYIIFIIIDISCLIPNLVKNTQSNACFVFMETVFLAIGYSVISIINTTIITSSRTCKSTNKYKSANLEIKLEKNNCFKAKAEQENRFAKEEKYNKYFIKMVKSYLKNEKNDNLIKQIENMKSFLYSMIPDALIRATAKQIKENSEIKKSKSSIKSNIIETMESNRANITFGSYSCNFNKVNNTVVIPEINTTFFFKNHIKDATDYKCVNIYRDNPETNDYRVELVENK</sequence>
<dbReference type="RefSeq" id="WP_152724166.1">
    <property type="nucleotide sequence ID" value="NZ_WHOE01000086.1"/>
</dbReference>
<feature type="transmembrane region" description="Helical" evidence="1">
    <location>
        <begin position="12"/>
        <end position="29"/>
    </location>
</feature>